<dbReference type="KEGG" id="slac:SKTS_17540"/>
<evidence type="ECO:0000313" key="1">
    <source>
        <dbReference type="EMBL" id="BCB26868.1"/>
    </source>
</evidence>
<dbReference type="RefSeq" id="WP_173063458.1">
    <property type="nucleotide sequence ID" value="NZ_AP022853.1"/>
</dbReference>
<sequence>MPIPHPQDAAPSLPETAQLLVAGGDARIALDPDGGANRYGCTPFPDPELAAFGSSTATAISAAGFAAADGLRNRVLNAAATETPDIVYEREFEHIRQELIRLCGIADLPGLDAIFASSGTDLHSLAGQLVGASQDRPTLAIMVETAETGSGVASSLAADSRLEIASVPIRHGDGTPRPAAQVDAEVETLAAAAGAQGQRVLLILVDVSKTGLIAPSPACVARLHALRPESIDVLVDACQFRIANSTLRAYLEQGFMVGLTGSKFIAGPTFSGVLLIPSTAAPHLRNNIRRPALPGSVGGTNPGLLLRWEAALTELRAFRALPENAVCDFLRDFAQAVRNRLATDPLFELLPTPPLDRRPLVAATRWDAIPTIFPFLLYRNDSQSGRKPLNAEETTRISRLLQLDLSGEGYFSSRETAALRCQLGQPVACGMRDGVTVSALRLCVSARLVVEATKNDGAAAVIGRALMALDKTAQLAMRLAKN</sequence>
<accession>A0A6F8VAY1</accession>
<gene>
    <name evidence="1" type="ORF">SKTS_17540</name>
</gene>
<name>A0A6F8VAY1_9PROT</name>
<protein>
    <recommendedName>
        <fullName evidence="3">Aminotransferase class V domain-containing protein</fullName>
    </recommendedName>
</protein>
<dbReference type="InterPro" id="IPR015421">
    <property type="entry name" value="PyrdxlP-dep_Trfase_major"/>
</dbReference>
<evidence type="ECO:0008006" key="3">
    <source>
        <dbReference type="Google" id="ProtNLM"/>
    </source>
</evidence>
<proteinExistence type="predicted"/>
<keyword evidence="2" id="KW-1185">Reference proteome</keyword>
<dbReference type="SUPFAM" id="SSF53383">
    <property type="entry name" value="PLP-dependent transferases"/>
    <property type="match status" value="1"/>
</dbReference>
<dbReference type="Gene3D" id="3.40.640.10">
    <property type="entry name" value="Type I PLP-dependent aspartate aminotransferase-like (Major domain)"/>
    <property type="match status" value="1"/>
</dbReference>
<dbReference type="InterPro" id="IPR015424">
    <property type="entry name" value="PyrdxlP-dep_Trfase"/>
</dbReference>
<reference evidence="2" key="1">
    <citation type="submission" date="2020-03" db="EMBL/GenBank/DDBJ databases">
        <title>Complete genome sequence of sulfur-oxidizing bacterium skT11.</title>
        <authorList>
            <person name="Kanda M."/>
            <person name="Kojima H."/>
            <person name="Fukui M."/>
        </authorList>
    </citation>
    <scope>NUCLEOTIDE SEQUENCE [LARGE SCALE GENOMIC DNA]</scope>
    <source>
        <strain evidence="2">skT11</strain>
    </source>
</reference>
<evidence type="ECO:0000313" key="2">
    <source>
        <dbReference type="Proteomes" id="UP000502260"/>
    </source>
</evidence>
<dbReference type="EMBL" id="AP022853">
    <property type="protein sequence ID" value="BCB26868.1"/>
    <property type="molecule type" value="Genomic_DNA"/>
</dbReference>
<dbReference type="AlphaFoldDB" id="A0A6F8VAY1"/>
<dbReference type="Proteomes" id="UP000502260">
    <property type="component" value="Chromosome"/>
</dbReference>
<organism evidence="1 2">
    <name type="scientific">Sulfurimicrobium lacus</name>
    <dbReference type="NCBI Taxonomy" id="2715678"/>
    <lineage>
        <taxon>Bacteria</taxon>
        <taxon>Pseudomonadati</taxon>
        <taxon>Pseudomonadota</taxon>
        <taxon>Betaproteobacteria</taxon>
        <taxon>Nitrosomonadales</taxon>
        <taxon>Sulfuricellaceae</taxon>
        <taxon>Sulfurimicrobium</taxon>
    </lineage>
</organism>